<dbReference type="PANTHER" id="PTHR20982">
    <property type="entry name" value="RIBOSOME RECYCLING FACTOR"/>
    <property type="match status" value="1"/>
</dbReference>
<evidence type="ECO:0000256" key="4">
    <source>
        <dbReference type="ARBA" id="ARBA00022917"/>
    </source>
</evidence>
<dbReference type="FunFam" id="1.10.132.20:FF:000001">
    <property type="entry name" value="Ribosome-recycling factor"/>
    <property type="match status" value="1"/>
</dbReference>
<sequence length="184" mass="20821">MDAIIKEAKHKMDKTIEAFRQEITKVRTGKATTALLDGIKIDYYGTPTLLNQVGNVTVLDVHTLAITPWDKSMIEAIDKAILSANLGLNPINDGTNIKVPIPPLTEERRKDLVKLVKKFGEDAKVALRNVRREANDKLKKMEKEKELSEDLRHDAEADIQKVTDNHSKTIDEMIAHKEKEIMEI</sequence>
<dbReference type="Gene3D" id="3.30.1360.40">
    <property type="match status" value="1"/>
</dbReference>
<reference evidence="7" key="1">
    <citation type="submission" date="2018-06" db="EMBL/GenBank/DDBJ databases">
        <authorList>
            <person name="Zhirakovskaya E."/>
        </authorList>
    </citation>
    <scope>NUCLEOTIDE SEQUENCE</scope>
</reference>
<keyword evidence="5" id="KW-0175">Coiled coil</keyword>
<keyword evidence="4" id="KW-0648">Protein biosynthesis</keyword>
<protein>
    <submittedName>
        <fullName evidence="7">Ribosome recycling factor</fullName>
    </submittedName>
</protein>
<dbReference type="GO" id="GO:0005829">
    <property type="term" value="C:cytosol"/>
    <property type="evidence" value="ECO:0007669"/>
    <property type="project" value="GOC"/>
</dbReference>
<dbReference type="CDD" id="cd00520">
    <property type="entry name" value="RRF"/>
    <property type="match status" value="1"/>
</dbReference>
<dbReference type="NCBIfam" id="TIGR00496">
    <property type="entry name" value="frr"/>
    <property type="match status" value="1"/>
</dbReference>
<gene>
    <name evidence="7" type="ORF">MNBD_IGNAVI01-859</name>
</gene>
<feature type="coiled-coil region" evidence="5">
    <location>
        <begin position="124"/>
        <end position="158"/>
    </location>
</feature>
<dbReference type="InterPro" id="IPR036191">
    <property type="entry name" value="RRF_sf"/>
</dbReference>
<dbReference type="PANTHER" id="PTHR20982:SF3">
    <property type="entry name" value="MITOCHONDRIAL RIBOSOME RECYCLING FACTOR PSEUDO 1"/>
    <property type="match status" value="1"/>
</dbReference>
<dbReference type="FunFam" id="3.30.1360.40:FF:000001">
    <property type="entry name" value="Ribosome-recycling factor"/>
    <property type="match status" value="1"/>
</dbReference>
<evidence type="ECO:0000256" key="3">
    <source>
        <dbReference type="ARBA" id="ARBA00022490"/>
    </source>
</evidence>
<comment type="subcellular location">
    <subcellularLocation>
        <location evidence="1">Cytoplasm</location>
    </subcellularLocation>
</comment>
<evidence type="ECO:0000313" key="7">
    <source>
        <dbReference type="EMBL" id="VAX26107.1"/>
    </source>
</evidence>
<name>A0A3B1DBR7_9ZZZZ</name>
<proteinExistence type="inferred from homology"/>
<dbReference type="GO" id="GO:0002184">
    <property type="term" value="P:cytoplasmic translational termination"/>
    <property type="evidence" value="ECO:0007669"/>
    <property type="project" value="TreeGrafter"/>
</dbReference>
<dbReference type="SUPFAM" id="SSF55194">
    <property type="entry name" value="Ribosome recycling factor, RRF"/>
    <property type="match status" value="1"/>
</dbReference>
<evidence type="ECO:0000256" key="1">
    <source>
        <dbReference type="ARBA" id="ARBA00004496"/>
    </source>
</evidence>
<accession>A0A3B1DBR7</accession>
<dbReference type="Pfam" id="PF01765">
    <property type="entry name" value="RRF"/>
    <property type="match status" value="1"/>
</dbReference>
<evidence type="ECO:0000259" key="6">
    <source>
        <dbReference type="Pfam" id="PF01765"/>
    </source>
</evidence>
<feature type="domain" description="Ribosome recycling factor" evidence="6">
    <location>
        <begin position="19"/>
        <end position="182"/>
    </location>
</feature>
<dbReference type="AlphaFoldDB" id="A0A3B1DBR7"/>
<evidence type="ECO:0000256" key="5">
    <source>
        <dbReference type="SAM" id="Coils"/>
    </source>
</evidence>
<dbReference type="HAMAP" id="MF_00040">
    <property type="entry name" value="RRF"/>
    <property type="match status" value="1"/>
</dbReference>
<dbReference type="EMBL" id="UOGD01000323">
    <property type="protein sequence ID" value="VAX26107.1"/>
    <property type="molecule type" value="Genomic_DNA"/>
</dbReference>
<comment type="similarity">
    <text evidence="2">Belongs to the RRF family.</text>
</comment>
<evidence type="ECO:0000256" key="2">
    <source>
        <dbReference type="ARBA" id="ARBA00005912"/>
    </source>
</evidence>
<dbReference type="Gene3D" id="1.10.132.20">
    <property type="entry name" value="Ribosome-recycling factor"/>
    <property type="match status" value="1"/>
</dbReference>
<dbReference type="InterPro" id="IPR002661">
    <property type="entry name" value="Ribosome_recyc_fac"/>
</dbReference>
<dbReference type="InterPro" id="IPR023584">
    <property type="entry name" value="Ribosome_recyc_fac_dom"/>
</dbReference>
<dbReference type="GO" id="GO:0043023">
    <property type="term" value="F:ribosomal large subunit binding"/>
    <property type="evidence" value="ECO:0007669"/>
    <property type="project" value="TreeGrafter"/>
</dbReference>
<organism evidence="7">
    <name type="scientific">hydrothermal vent metagenome</name>
    <dbReference type="NCBI Taxonomy" id="652676"/>
    <lineage>
        <taxon>unclassified sequences</taxon>
        <taxon>metagenomes</taxon>
        <taxon>ecological metagenomes</taxon>
    </lineage>
</organism>
<keyword evidence="3" id="KW-0963">Cytoplasm</keyword>